<evidence type="ECO:0000313" key="1">
    <source>
        <dbReference type="EMBL" id="KAH1072334.1"/>
    </source>
</evidence>
<gene>
    <name evidence="1" type="ORF">J1N35_024662</name>
</gene>
<protein>
    <submittedName>
        <fullName evidence="1">Uncharacterized protein</fullName>
    </submittedName>
</protein>
<accession>A0A9D3ZX29</accession>
<sequence length="109" mass="12464">MGTEKSRAFWAATRGMKWRSSDICTLFRSFSSSWNCESIEENRGLLLSRESIVVGGPIHSTLPDALSIKKPKGWDCGKEEEKGNEKEKKMAWSFFLMERNGCIKELKSR</sequence>
<proteinExistence type="predicted"/>
<organism evidence="1 2">
    <name type="scientific">Gossypium stocksii</name>
    <dbReference type="NCBI Taxonomy" id="47602"/>
    <lineage>
        <taxon>Eukaryota</taxon>
        <taxon>Viridiplantae</taxon>
        <taxon>Streptophyta</taxon>
        <taxon>Embryophyta</taxon>
        <taxon>Tracheophyta</taxon>
        <taxon>Spermatophyta</taxon>
        <taxon>Magnoliopsida</taxon>
        <taxon>eudicotyledons</taxon>
        <taxon>Gunneridae</taxon>
        <taxon>Pentapetalae</taxon>
        <taxon>rosids</taxon>
        <taxon>malvids</taxon>
        <taxon>Malvales</taxon>
        <taxon>Malvaceae</taxon>
        <taxon>Malvoideae</taxon>
        <taxon>Gossypium</taxon>
    </lineage>
</organism>
<dbReference type="EMBL" id="JAIQCV010000008">
    <property type="protein sequence ID" value="KAH1072334.1"/>
    <property type="molecule type" value="Genomic_DNA"/>
</dbReference>
<evidence type="ECO:0000313" key="2">
    <source>
        <dbReference type="Proteomes" id="UP000828251"/>
    </source>
</evidence>
<reference evidence="1 2" key="1">
    <citation type="journal article" date="2021" name="Plant Biotechnol. J.">
        <title>Multi-omics assisted identification of the key and species-specific regulatory components of drought-tolerant mechanisms in Gossypium stocksii.</title>
        <authorList>
            <person name="Yu D."/>
            <person name="Ke L."/>
            <person name="Zhang D."/>
            <person name="Wu Y."/>
            <person name="Sun Y."/>
            <person name="Mei J."/>
            <person name="Sun J."/>
            <person name="Sun Y."/>
        </authorList>
    </citation>
    <scope>NUCLEOTIDE SEQUENCE [LARGE SCALE GENOMIC DNA]</scope>
    <source>
        <strain evidence="2">cv. E1</strain>
        <tissue evidence="1">Leaf</tissue>
    </source>
</reference>
<comment type="caution">
    <text evidence="1">The sequence shown here is derived from an EMBL/GenBank/DDBJ whole genome shotgun (WGS) entry which is preliminary data.</text>
</comment>
<name>A0A9D3ZX29_9ROSI</name>
<keyword evidence="2" id="KW-1185">Reference proteome</keyword>
<dbReference type="Proteomes" id="UP000828251">
    <property type="component" value="Unassembled WGS sequence"/>
</dbReference>
<dbReference type="AlphaFoldDB" id="A0A9D3ZX29"/>